<proteinExistence type="predicted"/>
<gene>
    <name evidence="1" type="ORF">OVS_03250</name>
</gene>
<reference evidence="1 2" key="1">
    <citation type="journal article" date="2014" name="Genome Announc.">
        <title>Complete Genome Sequence of Mycoplasma ovis Strain Michigan, a Hemoplasma of Sheep with Two Distinct 16S rRNA Genes.</title>
        <authorList>
            <person name="Deshuillers P.L."/>
            <person name="Santos A.P."/>
            <person name="do Nascimento N.C."/>
            <person name="Hampel J.A."/>
            <person name="Bergin I.L."/>
            <person name="Dyson M.C."/>
            <person name="Messick J.B."/>
        </authorList>
    </citation>
    <scope>NUCLEOTIDE SEQUENCE [LARGE SCALE GENOMIC DNA]</scope>
    <source>
        <strain evidence="1 2">Michigan</strain>
    </source>
</reference>
<accession>A0ABM5P217</accession>
<evidence type="ECO:0000313" key="1">
    <source>
        <dbReference type="EMBL" id="AHC40403.1"/>
    </source>
</evidence>
<name>A0ABM5P217_9MOLU</name>
<organism evidence="1 2">
    <name type="scientific">Mycoplasma ovis str. Michigan</name>
    <dbReference type="NCBI Taxonomy" id="1415773"/>
    <lineage>
        <taxon>Bacteria</taxon>
        <taxon>Bacillati</taxon>
        <taxon>Mycoplasmatota</taxon>
        <taxon>Mollicutes</taxon>
        <taxon>Mycoplasmataceae</taxon>
        <taxon>Mycoplasma</taxon>
    </lineage>
</organism>
<evidence type="ECO:0000313" key="2">
    <source>
        <dbReference type="Proteomes" id="UP000018745"/>
    </source>
</evidence>
<dbReference type="EMBL" id="CP006935">
    <property type="protein sequence ID" value="AHC40403.1"/>
    <property type="molecule type" value="Genomic_DNA"/>
</dbReference>
<dbReference type="RefSeq" id="WP_024071417.1">
    <property type="nucleotide sequence ID" value="NC_023062.1"/>
</dbReference>
<keyword evidence="2" id="KW-1185">Reference proteome</keyword>
<sequence length="185" mass="20917">MFTTKVLAGCSVLGGISSIPFVVPSSSNNYTNLQDRISLHLSSNFSICSQLEDYTSTTHRKKNHKIYICPYLESGSYKPELIYHLEDRTNDLSETITKKIKSFQYKIEGNLKTQISIELLDGEKVVLDKLPVWIQYTGSSSLNSPELLPEKDCTLSKKDDSSNSSYLFRCGNSWQVTKETITLKK</sequence>
<protein>
    <recommendedName>
        <fullName evidence="3">Lipoprotein</fullName>
    </recommendedName>
</protein>
<dbReference type="Proteomes" id="UP000018745">
    <property type="component" value="Chromosome"/>
</dbReference>
<evidence type="ECO:0008006" key="3">
    <source>
        <dbReference type="Google" id="ProtNLM"/>
    </source>
</evidence>